<keyword evidence="1" id="KW-0472">Membrane</keyword>
<gene>
    <name evidence="2" type="ORF">C6N40_02270</name>
</gene>
<feature type="transmembrane region" description="Helical" evidence="1">
    <location>
        <begin position="7"/>
        <end position="28"/>
    </location>
</feature>
<evidence type="ECO:0000313" key="3">
    <source>
        <dbReference type="Proteomes" id="UP000241736"/>
    </source>
</evidence>
<evidence type="ECO:0000313" key="2">
    <source>
        <dbReference type="EMBL" id="PRH83496.1"/>
    </source>
</evidence>
<name>A0A2P6MC14_9GAMM</name>
<proteinExistence type="predicted"/>
<dbReference type="Proteomes" id="UP000241736">
    <property type="component" value="Unassembled WGS sequence"/>
</dbReference>
<organism evidence="2 3">
    <name type="scientific">Arenimonas caeni</name>
    <dbReference type="NCBI Taxonomy" id="2058085"/>
    <lineage>
        <taxon>Bacteria</taxon>
        <taxon>Pseudomonadati</taxon>
        <taxon>Pseudomonadota</taxon>
        <taxon>Gammaproteobacteria</taxon>
        <taxon>Lysobacterales</taxon>
        <taxon>Lysobacteraceae</taxon>
        <taxon>Arenimonas</taxon>
    </lineage>
</organism>
<keyword evidence="3" id="KW-1185">Reference proteome</keyword>
<dbReference type="AlphaFoldDB" id="A0A2P6MC14"/>
<feature type="transmembrane region" description="Helical" evidence="1">
    <location>
        <begin position="75"/>
        <end position="100"/>
    </location>
</feature>
<keyword evidence="1" id="KW-0812">Transmembrane</keyword>
<accession>A0A2P6MC14</accession>
<comment type="caution">
    <text evidence="2">The sequence shown here is derived from an EMBL/GenBank/DDBJ whole genome shotgun (WGS) entry which is preliminary data.</text>
</comment>
<reference evidence="2 3" key="1">
    <citation type="submission" date="2018-03" db="EMBL/GenBank/DDBJ databases">
        <title>Arenimonas caeni sp. nov., isolated from activated sludge.</title>
        <authorList>
            <person name="Liu H."/>
        </authorList>
    </citation>
    <scope>NUCLEOTIDE SEQUENCE [LARGE SCALE GENOMIC DNA]</scope>
    <source>
        <strain evidence="3">z29</strain>
    </source>
</reference>
<keyword evidence="1" id="KW-1133">Transmembrane helix</keyword>
<dbReference type="EMBL" id="PVLF01000002">
    <property type="protein sequence ID" value="PRH83496.1"/>
    <property type="molecule type" value="Genomic_DNA"/>
</dbReference>
<sequence length="184" mass="19891">MSGNLSVFLCLMLAQLGGFFACATYFMLSWPGLIAFIMVMPLLLLAALRVTMAAVARLGSGRIKGIAIAFDPPKLVLWTALLGISGCLAWLSVYSLWLGYPLEESFSLYGLSSASIVLGLLSLLPAGLGVREAAFIWLETLPWPLPTKSLLLLAIYGRIWLLLLDVVSAIVGAMWLLASRRMQG</sequence>
<feature type="transmembrane region" description="Helical" evidence="1">
    <location>
        <begin position="34"/>
        <end position="55"/>
    </location>
</feature>
<feature type="transmembrane region" description="Helical" evidence="1">
    <location>
        <begin position="106"/>
        <end position="130"/>
    </location>
</feature>
<feature type="transmembrane region" description="Helical" evidence="1">
    <location>
        <begin position="150"/>
        <end position="178"/>
    </location>
</feature>
<evidence type="ECO:0000256" key="1">
    <source>
        <dbReference type="SAM" id="Phobius"/>
    </source>
</evidence>
<protein>
    <submittedName>
        <fullName evidence="2">Uncharacterized protein</fullName>
    </submittedName>
</protein>